<dbReference type="RefSeq" id="WP_289268802.1">
    <property type="nucleotide sequence ID" value="NZ_OX365700.1"/>
</dbReference>
<keyword evidence="3" id="KW-1185">Reference proteome</keyword>
<keyword evidence="1" id="KW-1133">Transmembrane helix</keyword>
<organism evidence="2 3">
    <name type="scientific">Nitrospira tepida</name>
    <dbReference type="NCBI Taxonomy" id="2973512"/>
    <lineage>
        <taxon>Bacteria</taxon>
        <taxon>Pseudomonadati</taxon>
        <taxon>Nitrospirota</taxon>
        <taxon>Nitrospiria</taxon>
        <taxon>Nitrospirales</taxon>
        <taxon>Nitrospiraceae</taxon>
        <taxon>Nitrospira</taxon>
    </lineage>
</organism>
<keyword evidence="1" id="KW-0472">Membrane</keyword>
<evidence type="ECO:0000313" key="2">
    <source>
        <dbReference type="EMBL" id="CAI4032053.1"/>
    </source>
</evidence>
<gene>
    <name evidence="2" type="ORF">DNFV4_02478</name>
</gene>
<dbReference type="AlphaFoldDB" id="A0AA86MZP9"/>
<sequence>MPDTFHTFIILGLGLAACSPIILAIQTLRGMRTKLLYPLLRIKRSGRSIEPLIVLLKQA</sequence>
<name>A0AA86MZP9_9BACT</name>
<evidence type="ECO:0000313" key="3">
    <source>
        <dbReference type="Proteomes" id="UP001179121"/>
    </source>
</evidence>
<evidence type="ECO:0000256" key="1">
    <source>
        <dbReference type="SAM" id="Phobius"/>
    </source>
</evidence>
<dbReference type="KEGG" id="nti:DNFV4_02478"/>
<reference evidence="2" key="1">
    <citation type="submission" date="2022-10" db="EMBL/GenBank/DDBJ databases">
        <authorList>
            <person name="Koch H."/>
        </authorList>
    </citation>
    <scope>NUCLEOTIDE SEQUENCE</scope>
    <source>
        <strain evidence="2">DNF</strain>
    </source>
</reference>
<dbReference type="EMBL" id="OX365700">
    <property type="protein sequence ID" value="CAI4032053.1"/>
    <property type="molecule type" value="Genomic_DNA"/>
</dbReference>
<accession>A0AA86MZP9</accession>
<feature type="transmembrane region" description="Helical" evidence="1">
    <location>
        <begin position="6"/>
        <end position="25"/>
    </location>
</feature>
<proteinExistence type="predicted"/>
<protein>
    <submittedName>
        <fullName evidence="2">Uncharacterized protein</fullName>
    </submittedName>
</protein>
<keyword evidence="1" id="KW-0812">Transmembrane</keyword>
<dbReference type="Proteomes" id="UP001179121">
    <property type="component" value="Chromosome"/>
</dbReference>